<accession>A0A166KW81</accession>
<gene>
    <name evidence="1" type="ORF">A2T98_01145</name>
</gene>
<dbReference type="EMBL" id="LWAJ01000014">
    <property type="protein sequence ID" value="KZL51618.1"/>
    <property type="molecule type" value="Genomic_DNA"/>
</dbReference>
<comment type="caution">
    <text evidence="1">The sequence shown here is derived from an EMBL/GenBank/DDBJ whole genome shotgun (WGS) entry which is preliminary data.</text>
</comment>
<evidence type="ECO:0000313" key="2">
    <source>
        <dbReference type="Proteomes" id="UP000076555"/>
    </source>
</evidence>
<reference evidence="1 2" key="1">
    <citation type="submission" date="2016-04" db="EMBL/GenBank/DDBJ databases">
        <title>Draft Genome Assembly of the Bloom-forming Cyanobacterium Nodularia spumigena Strain CENA596 in Shrimp Production Ponds.</title>
        <authorList>
            <person name="Popin R.V."/>
            <person name="Rigonato J."/>
            <person name="Abreu V.A."/>
            <person name="Andreote A.P."/>
            <person name="Silveira S.B."/>
            <person name="Odebrecht C."/>
            <person name="Fiore M.F."/>
        </authorList>
    </citation>
    <scope>NUCLEOTIDE SEQUENCE [LARGE SCALE GENOMIC DNA]</scope>
    <source>
        <strain evidence="1 2">CENA596</strain>
    </source>
</reference>
<dbReference type="InterPro" id="IPR010349">
    <property type="entry name" value="Asparaginase_II"/>
</dbReference>
<dbReference type="RefSeq" id="WP_063871198.1">
    <property type="nucleotide sequence ID" value="NZ_CAWMRI010000014.1"/>
</dbReference>
<dbReference type="PANTHER" id="PTHR42110">
    <property type="entry name" value="L-ASPARAGINASE, PUTATIVE (AFU_ORTHOLOGUE AFUA_3G11890)-RELATED"/>
    <property type="match status" value="1"/>
</dbReference>
<dbReference type="AlphaFoldDB" id="A0A166KW81"/>
<evidence type="ECO:0000313" key="1">
    <source>
        <dbReference type="EMBL" id="KZL51618.1"/>
    </source>
</evidence>
<name>A0A166KW81_NODSP</name>
<proteinExistence type="predicted"/>
<sequence>MTMGKRTQAKPLEVRLLREGITESRHIVEAVVCDERGRVLSVAGNSETTAFVRSALKPFQALAVTTTGTLERYNLSDRDLAIISSSHKGTIEQVRQVFNIIWRADLDPTALQCPIPEGKKSPLEYNCSGKHAGMLAVCQQRHWPLNNYLERKHPVQKLILGKVAELLRMPAEEFLSAHDDCGAPTYLMQISQMASLYALLASSTNVDMERIVRAMTHHAAMVAGVGEFDTELMRLAPGELVSKSGAEGVQCIGRLGEGMGLTIKVMDGAKRAKYAVAIHLLQQMGWISPSAADSLCEKFMSIGKYKRLEVIGELSFL</sequence>
<protein>
    <submittedName>
        <fullName evidence="1">Asparaginase</fullName>
    </submittedName>
</protein>
<dbReference type="Proteomes" id="UP000076555">
    <property type="component" value="Unassembled WGS sequence"/>
</dbReference>
<organism evidence="1 2">
    <name type="scientific">Nodularia spumigena CENA596</name>
    <dbReference type="NCBI Taxonomy" id="1819295"/>
    <lineage>
        <taxon>Bacteria</taxon>
        <taxon>Bacillati</taxon>
        <taxon>Cyanobacteriota</taxon>
        <taxon>Cyanophyceae</taxon>
        <taxon>Nostocales</taxon>
        <taxon>Nodulariaceae</taxon>
        <taxon>Nodularia</taxon>
    </lineage>
</organism>
<dbReference type="PANTHER" id="PTHR42110:SF1">
    <property type="entry name" value="L-ASPARAGINASE, PUTATIVE (AFU_ORTHOLOGUE AFUA_3G11890)-RELATED"/>
    <property type="match status" value="1"/>
</dbReference>
<dbReference type="OrthoDB" id="9770793at2"/>
<dbReference type="Pfam" id="PF06089">
    <property type="entry name" value="Asparaginase_II"/>
    <property type="match status" value="1"/>
</dbReference>